<evidence type="ECO:0000313" key="1">
    <source>
        <dbReference type="EMBL" id="CAI6355596.1"/>
    </source>
</evidence>
<comment type="caution">
    <text evidence="1">The sequence shown here is derived from an EMBL/GenBank/DDBJ whole genome shotgun (WGS) entry which is preliminary data.</text>
</comment>
<gene>
    <name evidence="1" type="ORF">MEUPH1_LOCUS11430</name>
</gene>
<accession>A0AAV0WIP4</accession>
<organism evidence="1 2">
    <name type="scientific">Macrosiphum euphorbiae</name>
    <name type="common">potato aphid</name>
    <dbReference type="NCBI Taxonomy" id="13131"/>
    <lineage>
        <taxon>Eukaryota</taxon>
        <taxon>Metazoa</taxon>
        <taxon>Ecdysozoa</taxon>
        <taxon>Arthropoda</taxon>
        <taxon>Hexapoda</taxon>
        <taxon>Insecta</taxon>
        <taxon>Pterygota</taxon>
        <taxon>Neoptera</taxon>
        <taxon>Paraneoptera</taxon>
        <taxon>Hemiptera</taxon>
        <taxon>Sternorrhyncha</taxon>
        <taxon>Aphidomorpha</taxon>
        <taxon>Aphidoidea</taxon>
        <taxon>Aphididae</taxon>
        <taxon>Macrosiphini</taxon>
        <taxon>Macrosiphum</taxon>
    </lineage>
</organism>
<evidence type="ECO:0000313" key="2">
    <source>
        <dbReference type="Proteomes" id="UP001160148"/>
    </source>
</evidence>
<protein>
    <submittedName>
        <fullName evidence="1">Uncharacterized protein</fullName>
    </submittedName>
</protein>
<dbReference type="AlphaFoldDB" id="A0AAV0WIP4"/>
<reference evidence="1 2" key="1">
    <citation type="submission" date="2023-01" db="EMBL/GenBank/DDBJ databases">
        <authorList>
            <person name="Whitehead M."/>
        </authorList>
    </citation>
    <scope>NUCLEOTIDE SEQUENCE [LARGE SCALE GENOMIC DNA]</scope>
</reference>
<sequence length="116" mass="12722">MPVSGNRRVYGWCAGHGGMRLAPGRRMSADWRPPRQPPVGRLLLHDVAPVHGYCYTGWMATGPWIPVATVTLGRQAGHAAVCCILRQRGRVLVGPAGPAVYWPQSIPPFLRWPSQC</sequence>
<keyword evidence="2" id="KW-1185">Reference proteome</keyword>
<dbReference type="EMBL" id="CARXXK010000002">
    <property type="protein sequence ID" value="CAI6355596.1"/>
    <property type="molecule type" value="Genomic_DNA"/>
</dbReference>
<proteinExistence type="predicted"/>
<dbReference type="Proteomes" id="UP001160148">
    <property type="component" value="Unassembled WGS sequence"/>
</dbReference>
<name>A0AAV0WIP4_9HEMI</name>